<dbReference type="AlphaFoldDB" id="A0A6A6HQ96"/>
<protein>
    <submittedName>
        <fullName evidence="4">NAD(P)-binding protein</fullName>
    </submittedName>
</protein>
<evidence type="ECO:0000256" key="1">
    <source>
        <dbReference type="ARBA" id="ARBA00022857"/>
    </source>
</evidence>
<dbReference type="Pfam" id="PF05368">
    <property type="entry name" value="NmrA"/>
    <property type="match status" value="1"/>
</dbReference>
<keyword evidence="2" id="KW-0560">Oxidoreductase</keyword>
<dbReference type="PANTHER" id="PTHR47706">
    <property type="entry name" value="NMRA-LIKE FAMILY PROTEIN"/>
    <property type="match status" value="1"/>
</dbReference>
<dbReference type="InterPro" id="IPR051609">
    <property type="entry name" value="NmrA/Isoflavone_reductase-like"/>
</dbReference>
<proteinExistence type="predicted"/>
<gene>
    <name evidence="4" type="ORF">EV356DRAFT_556904</name>
</gene>
<dbReference type="Gene3D" id="3.40.50.720">
    <property type="entry name" value="NAD(P)-binding Rossmann-like Domain"/>
    <property type="match status" value="1"/>
</dbReference>
<dbReference type="InterPro" id="IPR008030">
    <property type="entry name" value="NmrA-like"/>
</dbReference>
<evidence type="ECO:0000259" key="3">
    <source>
        <dbReference type="Pfam" id="PF05368"/>
    </source>
</evidence>
<dbReference type="PANTHER" id="PTHR47706:SF1">
    <property type="entry name" value="CIPA-LIKE, PUTATIVE (AFU_ORTHOLOGUE AFUA_1G12460)-RELATED"/>
    <property type="match status" value="1"/>
</dbReference>
<organism evidence="4 5">
    <name type="scientific">Viridothelium virens</name>
    <name type="common">Speckled blister lichen</name>
    <name type="synonym">Trypethelium virens</name>
    <dbReference type="NCBI Taxonomy" id="1048519"/>
    <lineage>
        <taxon>Eukaryota</taxon>
        <taxon>Fungi</taxon>
        <taxon>Dikarya</taxon>
        <taxon>Ascomycota</taxon>
        <taxon>Pezizomycotina</taxon>
        <taxon>Dothideomycetes</taxon>
        <taxon>Dothideomycetes incertae sedis</taxon>
        <taxon>Trypetheliales</taxon>
        <taxon>Trypetheliaceae</taxon>
        <taxon>Viridothelium</taxon>
    </lineage>
</organism>
<keyword evidence="1" id="KW-0521">NADP</keyword>
<evidence type="ECO:0000256" key="2">
    <source>
        <dbReference type="ARBA" id="ARBA00023002"/>
    </source>
</evidence>
<dbReference type="Gene3D" id="3.90.25.10">
    <property type="entry name" value="UDP-galactose 4-epimerase, domain 1"/>
    <property type="match status" value="1"/>
</dbReference>
<dbReference type="InterPro" id="IPR036291">
    <property type="entry name" value="NAD(P)-bd_dom_sf"/>
</dbReference>
<dbReference type="EMBL" id="ML991772">
    <property type="protein sequence ID" value="KAF2239703.1"/>
    <property type="molecule type" value="Genomic_DNA"/>
</dbReference>
<accession>A0A6A6HQ96</accession>
<evidence type="ECO:0000313" key="5">
    <source>
        <dbReference type="Proteomes" id="UP000800092"/>
    </source>
</evidence>
<dbReference type="CDD" id="cd05259">
    <property type="entry name" value="PCBER_SDR_a"/>
    <property type="match status" value="1"/>
</dbReference>
<dbReference type="OrthoDB" id="9984533at2759"/>
<dbReference type="GO" id="GO:0016491">
    <property type="term" value="F:oxidoreductase activity"/>
    <property type="evidence" value="ECO:0007669"/>
    <property type="project" value="UniProtKB-KW"/>
</dbReference>
<keyword evidence="5" id="KW-1185">Reference proteome</keyword>
<reference evidence="4" key="1">
    <citation type="journal article" date="2020" name="Stud. Mycol.">
        <title>101 Dothideomycetes genomes: a test case for predicting lifestyles and emergence of pathogens.</title>
        <authorList>
            <person name="Haridas S."/>
            <person name="Albert R."/>
            <person name="Binder M."/>
            <person name="Bloem J."/>
            <person name="Labutti K."/>
            <person name="Salamov A."/>
            <person name="Andreopoulos B."/>
            <person name="Baker S."/>
            <person name="Barry K."/>
            <person name="Bills G."/>
            <person name="Bluhm B."/>
            <person name="Cannon C."/>
            <person name="Castanera R."/>
            <person name="Culley D."/>
            <person name="Daum C."/>
            <person name="Ezra D."/>
            <person name="Gonzalez J."/>
            <person name="Henrissat B."/>
            <person name="Kuo A."/>
            <person name="Liang C."/>
            <person name="Lipzen A."/>
            <person name="Lutzoni F."/>
            <person name="Magnuson J."/>
            <person name="Mondo S."/>
            <person name="Nolan M."/>
            <person name="Ohm R."/>
            <person name="Pangilinan J."/>
            <person name="Park H.-J."/>
            <person name="Ramirez L."/>
            <person name="Alfaro M."/>
            <person name="Sun H."/>
            <person name="Tritt A."/>
            <person name="Yoshinaga Y."/>
            <person name="Zwiers L.-H."/>
            <person name="Turgeon B."/>
            <person name="Goodwin S."/>
            <person name="Spatafora J."/>
            <person name="Crous P."/>
            <person name="Grigoriev I."/>
        </authorList>
    </citation>
    <scope>NUCLEOTIDE SEQUENCE</scope>
    <source>
        <strain evidence="4">Tuck. ex Michener</strain>
    </source>
</reference>
<sequence>MSAIKSVAVAGATGNLGPSIVTQLVEAGFTVTTLTRLDSKSAPPSGTKAIPVDYTSVASLTAALQGQDAVVSALSPAVADQIPLIDAAIAAGVKRFLPSEFGCDTLNANAAKLPVFGRKVQVHDYLAEKAKDGKVTYTLMMTGAFLDWALGTTLIVDLKGGVTSVYDGGDRESSMTTLPDIGRAVVGVLKHPKETENRAVYTQSASVTQNRVLAIANKVAGKKYETKPASTVEVEKDAHERVKKGDMSAMYDFLRRALWGEGFGSSKDRSELDNDLVGVKELTEKQLEELIAKYA</sequence>
<name>A0A6A6HQ96_VIRVR</name>
<feature type="domain" description="NmrA-like" evidence="3">
    <location>
        <begin position="5"/>
        <end position="240"/>
    </location>
</feature>
<dbReference type="Proteomes" id="UP000800092">
    <property type="component" value="Unassembled WGS sequence"/>
</dbReference>
<dbReference type="SUPFAM" id="SSF51735">
    <property type="entry name" value="NAD(P)-binding Rossmann-fold domains"/>
    <property type="match status" value="1"/>
</dbReference>
<dbReference type="InterPro" id="IPR045312">
    <property type="entry name" value="PCBER-like"/>
</dbReference>
<evidence type="ECO:0000313" key="4">
    <source>
        <dbReference type="EMBL" id="KAF2239703.1"/>
    </source>
</evidence>